<name>A0A0B2QTC5_GLYSO</name>
<keyword evidence="1" id="KW-0812">Transmembrane</keyword>
<feature type="transmembrane region" description="Helical" evidence="1">
    <location>
        <begin position="14"/>
        <end position="31"/>
    </location>
</feature>
<proteinExistence type="predicted"/>
<sequence>MKYTWKGVQELKPAMLMVLAQVAAASVNVLYKLALTDGMSFRKEQAKVNMEGALDVIILRHIWVWLNSSVFNPLPWP</sequence>
<gene>
    <name evidence="2" type="ORF">glysoja_037411</name>
</gene>
<reference evidence="2" key="1">
    <citation type="submission" date="2014-07" db="EMBL/GenBank/DDBJ databases">
        <title>Identification of a novel salt tolerance gene in wild soybean by whole-genome sequencing.</title>
        <authorList>
            <person name="Lam H.-M."/>
            <person name="Qi X."/>
            <person name="Li M.-W."/>
            <person name="Liu X."/>
            <person name="Xie M."/>
            <person name="Ni M."/>
            <person name="Xu X."/>
        </authorList>
    </citation>
    <scope>NUCLEOTIDE SEQUENCE [LARGE SCALE GENOMIC DNA]</scope>
    <source>
        <tissue evidence="2">Root</tissue>
    </source>
</reference>
<dbReference type="EMBL" id="KN656751">
    <property type="protein sequence ID" value="KHN22917.1"/>
    <property type="molecule type" value="Genomic_DNA"/>
</dbReference>
<dbReference type="Proteomes" id="UP000053555">
    <property type="component" value="Unassembled WGS sequence"/>
</dbReference>
<organism evidence="2">
    <name type="scientific">Glycine soja</name>
    <name type="common">Wild soybean</name>
    <dbReference type="NCBI Taxonomy" id="3848"/>
    <lineage>
        <taxon>Eukaryota</taxon>
        <taxon>Viridiplantae</taxon>
        <taxon>Streptophyta</taxon>
        <taxon>Embryophyta</taxon>
        <taxon>Tracheophyta</taxon>
        <taxon>Spermatophyta</taxon>
        <taxon>Magnoliopsida</taxon>
        <taxon>eudicotyledons</taxon>
        <taxon>Gunneridae</taxon>
        <taxon>Pentapetalae</taxon>
        <taxon>rosids</taxon>
        <taxon>fabids</taxon>
        <taxon>Fabales</taxon>
        <taxon>Fabaceae</taxon>
        <taxon>Papilionoideae</taxon>
        <taxon>50 kb inversion clade</taxon>
        <taxon>NPAAA clade</taxon>
        <taxon>indigoferoid/millettioid clade</taxon>
        <taxon>Phaseoleae</taxon>
        <taxon>Glycine</taxon>
        <taxon>Glycine subgen. Soja</taxon>
    </lineage>
</organism>
<dbReference type="AlphaFoldDB" id="A0A0B2QTC5"/>
<protein>
    <submittedName>
        <fullName evidence="2">Uncharacterized protein</fullName>
    </submittedName>
</protein>
<evidence type="ECO:0000256" key="1">
    <source>
        <dbReference type="SAM" id="Phobius"/>
    </source>
</evidence>
<keyword evidence="1" id="KW-1133">Transmembrane helix</keyword>
<accession>A0A0B2QTC5</accession>
<evidence type="ECO:0000313" key="2">
    <source>
        <dbReference type="EMBL" id="KHN22917.1"/>
    </source>
</evidence>
<keyword evidence="1" id="KW-0472">Membrane</keyword>